<feature type="transmembrane region" description="Helical" evidence="5">
    <location>
        <begin position="575"/>
        <end position="599"/>
    </location>
</feature>
<dbReference type="InterPro" id="IPR050382">
    <property type="entry name" value="MFS_Na/Anion_cotransporter"/>
</dbReference>
<keyword evidence="2 5" id="KW-0812">Transmembrane</keyword>
<feature type="transmembrane region" description="Helical" evidence="5">
    <location>
        <begin position="700"/>
        <end position="723"/>
    </location>
</feature>
<dbReference type="AlphaFoldDB" id="A0A0N0BIA6"/>
<dbReference type="GO" id="GO:0016020">
    <property type="term" value="C:membrane"/>
    <property type="evidence" value="ECO:0007669"/>
    <property type="project" value="UniProtKB-SubCell"/>
</dbReference>
<evidence type="ECO:0000259" key="6">
    <source>
        <dbReference type="PROSITE" id="PS50850"/>
    </source>
</evidence>
<dbReference type="InterPro" id="IPR011701">
    <property type="entry name" value="MFS"/>
</dbReference>
<feature type="transmembrane region" description="Helical" evidence="5">
    <location>
        <begin position="551"/>
        <end position="569"/>
    </location>
</feature>
<dbReference type="Gene3D" id="1.20.1250.20">
    <property type="entry name" value="MFS general substrate transporter like domains"/>
    <property type="match status" value="1"/>
</dbReference>
<dbReference type="PANTHER" id="PTHR11662:SF457">
    <property type="entry name" value="MAJOR FACILITATOR SUPERFAMILY TRANSPORTER 3"/>
    <property type="match status" value="1"/>
</dbReference>
<dbReference type="OrthoDB" id="2985014at2759"/>
<evidence type="ECO:0000256" key="3">
    <source>
        <dbReference type="ARBA" id="ARBA00022989"/>
    </source>
</evidence>
<reference evidence="7 8" key="1">
    <citation type="submission" date="2015-07" db="EMBL/GenBank/DDBJ databases">
        <title>The genome of Melipona quadrifasciata.</title>
        <authorList>
            <person name="Pan H."/>
            <person name="Kapheim K."/>
        </authorList>
    </citation>
    <scope>NUCLEOTIDE SEQUENCE [LARGE SCALE GENOMIC DNA]</scope>
    <source>
        <strain evidence="7">0111107301</strain>
        <tissue evidence="7">Whole body</tissue>
    </source>
</reference>
<dbReference type="FunFam" id="1.20.1250.20:FF:000423">
    <property type="entry name" value="Putative inorganic phosphate cotransporter-like Protein"/>
    <property type="match status" value="1"/>
</dbReference>
<accession>A0A0N0BIA6</accession>
<evidence type="ECO:0000256" key="1">
    <source>
        <dbReference type="ARBA" id="ARBA00004141"/>
    </source>
</evidence>
<keyword evidence="4 5" id="KW-0472">Membrane</keyword>
<dbReference type="GO" id="GO:0006820">
    <property type="term" value="P:monoatomic anion transport"/>
    <property type="evidence" value="ECO:0007669"/>
    <property type="project" value="TreeGrafter"/>
</dbReference>
<feature type="transmembrane region" description="Helical" evidence="5">
    <location>
        <begin position="453"/>
        <end position="472"/>
    </location>
</feature>
<dbReference type="InterPro" id="IPR020846">
    <property type="entry name" value="MFS_dom"/>
</dbReference>
<dbReference type="PROSITE" id="PS50850">
    <property type="entry name" value="MFS"/>
    <property type="match status" value="1"/>
</dbReference>
<dbReference type="PANTHER" id="PTHR11662">
    <property type="entry name" value="SOLUTE CARRIER FAMILY 17"/>
    <property type="match status" value="1"/>
</dbReference>
<feature type="transmembrane region" description="Helical" evidence="5">
    <location>
        <begin position="524"/>
        <end position="544"/>
    </location>
</feature>
<evidence type="ECO:0000256" key="2">
    <source>
        <dbReference type="ARBA" id="ARBA00022692"/>
    </source>
</evidence>
<keyword evidence="8" id="KW-1185">Reference proteome</keyword>
<feature type="transmembrane region" description="Helical" evidence="5">
    <location>
        <begin position="611"/>
        <end position="635"/>
    </location>
</feature>
<name>A0A0N0BIA6_9HYME</name>
<feature type="domain" description="Major facilitator superfamily (MFS) profile" evidence="6">
    <location>
        <begin position="459"/>
        <end position="752"/>
    </location>
</feature>
<dbReference type="EMBL" id="KQ435735">
    <property type="protein sequence ID" value="KOX77164.1"/>
    <property type="molecule type" value="Genomic_DNA"/>
</dbReference>
<keyword evidence="3 5" id="KW-1133">Transmembrane helix</keyword>
<comment type="subcellular location">
    <subcellularLocation>
        <location evidence="1">Membrane</location>
        <topology evidence="1">Multi-pass membrane protein</topology>
    </subcellularLocation>
</comment>
<protein>
    <submittedName>
        <fullName evidence="7">Sialin</fullName>
    </submittedName>
</protein>
<dbReference type="GO" id="GO:0022857">
    <property type="term" value="F:transmembrane transporter activity"/>
    <property type="evidence" value="ECO:0007669"/>
    <property type="project" value="InterPro"/>
</dbReference>
<dbReference type="InterPro" id="IPR036259">
    <property type="entry name" value="MFS_trans_sf"/>
</dbReference>
<evidence type="ECO:0000313" key="8">
    <source>
        <dbReference type="Proteomes" id="UP000053105"/>
    </source>
</evidence>
<evidence type="ECO:0000256" key="4">
    <source>
        <dbReference type="ARBA" id="ARBA00023136"/>
    </source>
</evidence>
<organism evidence="7 8">
    <name type="scientific">Melipona quadrifasciata</name>
    <dbReference type="NCBI Taxonomy" id="166423"/>
    <lineage>
        <taxon>Eukaryota</taxon>
        <taxon>Metazoa</taxon>
        <taxon>Ecdysozoa</taxon>
        <taxon>Arthropoda</taxon>
        <taxon>Hexapoda</taxon>
        <taxon>Insecta</taxon>
        <taxon>Pterygota</taxon>
        <taxon>Neoptera</taxon>
        <taxon>Endopterygota</taxon>
        <taxon>Hymenoptera</taxon>
        <taxon>Apocrita</taxon>
        <taxon>Aculeata</taxon>
        <taxon>Apoidea</taxon>
        <taxon>Anthophila</taxon>
        <taxon>Apidae</taxon>
        <taxon>Melipona</taxon>
    </lineage>
</organism>
<dbReference type="Pfam" id="PF07690">
    <property type="entry name" value="MFS_1"/>
    <property type="match status" value="1"/>
</dbReference>
<evidence type="ECO:0000313" key="7">
    <source>
        <dbReference type="EMBL" id="KOX77164.1"/>
    </source>
</evidence>
<evidence type="ECO:0000256" key="5">
    <source>
        <dbReference type="SAM" id="Phobius"/>
    </source>
</evidence>
<proteinExistence type="predicted"/>
<feature type="transmembrane region" description="Helical" evidence="5">
    <location>
        <begin position="641"/>
        <end position="661"/>
    </location>
</feature>
<dbReference type="STRING" id="166423.A0A0N0BIA6"/>
<sequence length="752" mass="84780">MENVPAKQDGNGANAWLLEAYESESHLPSEFGMEFKQRLERSFLEGGEQSLPACQFEQCRRGMGNLGLFEDAIAQYSRQGTSHSRSTPRPLANHATQINQSLIFVASALHLTTTKITFSDKMTTLFQFIQHQQFTPGGFLTLSSLTNKGLSRTYQNSRLFMNEDFAVAGTGCNQTVDFHAFAMRKLENAKIHKMHVGHQSLANMLVYAGPEFRDSRLEGLGNLQLSRFRGSSTPCSNHSNYDVLRKPLVPRQICVSHGVCQIKPVERYMAPSSFQIISTLEMRLMMVYEPFSYGYNVRKLAENYKVQKLQYRRCGVGIIQQLFCAYKMSNKNYKLVILVKDHKEKEAIWVGREEQGTNGNGKKVLPLTVSVNLRSHSNLKMCLAHNELMNDMATNVNVTTATPIQVSEMRRYARTRRDVENRVSEERSRCRCAVQAASICITYVCLFRPSAEIVRFLFAIMLCIANMIIYGLKVNIATAIVGMVKARNVTAADSVLNECDFKDEAVVTVDIDGPFDWSTTEQGLVVSIYFAGYLVGMFPAGYFADRFNTKNVLLICVLANAVLTLLVPISAHVLALLLTVRFLTGVLSAANLPVVNVLVGKWIIFEEKSMWVAIIYAGISLGTVVSILSSGLILSSLGWEAVFYIHGTLPLIWCVVFYWFFADNPETQRYISEEERHRIVTSYGHRGPESTKMAVPWKSIFTSVPFWALIYTNTFGNFCWYFLLTQLPLYMNKILRFDITSMTTAIAATLKY</sequence>
<gene>
    <name evidence="7" type="ORF">WN51_10254</name>
</gene>
<dbReference type="SUPFAM" id="SSF103473">
    <property type="entry name" value="MFS general substrate transporter"/>
    <property type="match status" value="1"/>
</dbReference>
<dbReference type="Proteomes" id="UP000053105">
    <property type="component" value="Unassembled WGS sequence"/>
</dbReference>